<feature type="compositionally biased region" description="Polar residues" evidence="1">
    <location>
        <begin position="53"/>
        <end position="67"/>
    </location>
</feature>
<dbReference type="OrthoDB" id="265568at2157"/>
<reference evidence="2 3" key="1">
    <citation type="submission" date="2016-02" db="EMBL/GenBank/DDBJ databases">
        <title>Genome sequence of Halalkalicoccus paucihalophilus DSM 24557.</title>
        <authorList>
            <person name="Poehlein A."/>
            <person name="Daniel R."/>
        </authorList>
    </citation>
    <scope>NUCLEOTIDE SEQUENCE [LARGE SCALE GENOMIC DNA]</scope>
    <source>
        <strain evidence="2 3">DSM 24557</strain>
    </source>
</reference>
<accession>A0A151ABD4</accession>
<dbReference type="Gene3D" id="2.60.40.420">
    <property type="entry name" value="Cupredoxins - blue copper proteins"/>
    <property type="match status" value="1"/>
</dbReference>
<evidence type="ECO:0000256" key="1">
    <source>
        <dbReference type="SAM" id="MobiDB-lite"/>
    </source>
</evidence>
<sequence length="191" mass="20103">MAENLFSRRRFVATAGTTTLALLAGCSDQNSSGDNGGDGGSQGETGGDDSEGNGNDTGQENDTPENGTDNETESENESAGNESATGDAETIELGAQTQGWQGQAPATIEGQTNPTLPLEPGTTYELMWENLDGEEHELIIEDANGSELQASDSSEEQGQTVTMTVEATEEMAQYYCEYHPEMMRGDIGTGS</sequence>
<dbReference type="PATRIC" id="fig|1008153.3.peg.3167"/>
<evidence type="ECO:0000313" key="3">
    <source>
        <dbReference type="Proteomes" id="UP000075321"/>
    </source>
</evidence>
<gene>
    <name evidence="2" type="ORF">HAPAU_30530</name>
</gene>
<comment type="caution">
    <text evidence="2">The sequence shown here is derived from an EMBL/GenBank/DDBJ whole genome shotgun (WGS) entry which is preliminary data.</text>
</comment>
<organism evidence="2 3">
    <name type="scientific">Halalkalicoccus paucihalophilus</name>
    <dbReference type="NCBI Taxonomy" id="1008153"/>
    <lineage>
        <taxon>Archaea</taxon>
        <taxon>Methanobacteriati</taxon>
        <taxon>Methanobacteriota</taxon>
        <taxon>Stenosarchaea group</taxon>
        <taxon>Halobacteria</taxon>
        <taxon>Halobacteriales</taxon>
        <taxon>Halococcaceae</taxon>
        <taxon>Halalkalicoccus</taxon>
    </lineage>
</organism>
<evidence type="ECO:0000313" key="2">
    <source>
        <dbReference type="EMBL" id="KYH24677.1"/>
    </source>
</evidence>
<protein>
    <recommendedName>
        <fullName evidence="4">Plastocyanin</fullName>
    </recommendedName>
</protein>
<dbReference type="RefSeq" id="WP_157078490.1">
    <property type="nucleotide sequence ID" value="NZ_LTAZ01000012.1"/>
</dbReference>
<dbReference type="SUPFAM" id="SSF49503">
    <property type="entry name" value="Cupredoxins"/>
    <property type="match status" value="1"/>
</dbReference>
<dbReference type="AlphaFoldDB" id="A0A151ABD4"/>
<dbReference type="InterPro" id="IPR008972">
    <property type="entry name" value="Cupredoxin"/>
</dbReference>
<feature type="region of interest" description="Disordered" evidence="1">
    <location>
        <begin position="25"/>
        <end position="116"/>
    </location>
</feature>
<dbReference type="EMBL" id="LTAZ01000012">
    <property type="protein sequence ID" value="KYH24677.1"/>
    <property type="molecule type" value="Genomic_DNA"/>
</dbReference>
<dbReference type="Proteomes" id="UP000075321">
    <property type="component" value="Unassembled WGS sequence"/>
</dbReference>
<name>A0A151ABD4_9EURY</name>
<keyword evidence="3" id="KW-1185">Reference proteome</keyword>
<evidence type="ECO:0008006" key="4">
    <source>
        <dbReference type="Google" id="ProtNLM"/>
    </source>
</evidence>
<proteinExistence type="predicted"/>
<feature type="compositionally biased region" description="Gly residues" evidence="1">
    <location>
        <begin position="34"/>
        <end position="45"/>
    </location>
</feature>